<evidence type="ECO:0000313" key="1">
    <source>
        <dbReference type="EMBL" id="EXJ12668.1"/>
    </source>
</evidence>
<dbReference type="STRING" id="1229521.D791_00008"/>
<dbReference type="AlphaFoldDB" id="W9UZJ7"/>
<dbReference type="Pfam" id="PF06123">
    <property type="entry name" value="CreD"/>
    <property type="match status" value="1"/>
</dbReference>
<dbReference type="RefSeq" id="WP_202806777.1">
    <property type="nucleotide sequence ID" value="NZ_AONB01000001.1"/>
</dbReference>
<organism evidence="1 2">
    <name type="scientific">Nitrincola nitratireducens</name>
    <dbReference type="NCBI Taxonomy" id="1229521"/>
    <lineage>
        <taxon>Bacteria</taxon>
        <taxon>Pseudomonadati</taxon>
        <taxon>Pseudomonadota</taxon>
        <taxon>Gammaproteobacteria</taxon>
        <taxon>Oceanospirillales</taxon>
        <taxon>Oceanospirillaceae</taxon>
        <taxon>Nitrincola</taxon>
    </lineage>
</organism>
<gene>
    <name evidence="1" type="primary">creD</name>
    <name evidence="1" type="ORF">D791_00008</name>
</gene>
<dbReference type="PANTHER" id="PTHR30092:SF0">
    <property type="entry name" value="INNER MEMBRANE PROTEIN CRED"/>
    <property type="match status" value="1"/>
</dbReference>
<dbReference type="GO" id="GO:0005886">
    <property type="term" value="C:plasma membrane"/>
    <property type="evidence" value="ECO:0007669"/>
    <property type="project" value="TreeGrafter"/>
</dbReference>
<dbReference type="InterPro" id="IPR010364">
    <property type="entry name" value="Uncharacterised_IM_CreD"/>
</dbReference>
<proteinExistence type="predicted"/>
<dbReference type="EMBL" id="AONB01000001">
    <property type="protein sequence ID" value="EXJ12668.1"/>
    <property type="molecule type" value="Genomic_DNA"/>
</dbReference>
<name>W9UZJ7_9GAMM</name>
<reference evidence="2" key="1">
    <citation type="submission" date="2012-11" db="EMBL/GenBank/DDBJ databases">
        <authorList>
            <person name="Singh A."/>
            <person name="Pinnaka A.K."/>
            <person name="Vaidya B."/>
        </authorList>
    </citation>
    <scope>NUCLEOTIDE SEQUENCE [LARGE SCALE GENOMIC DNA]</scope>
    <source>
        <strain evidence="2">AK23</strain>
    </source>
</reference>
<dbReference type="Proteomes" id="UP000019464">
    <property type="component" value="Unassembled WGS sequence"/>
</dbReference>
<accession>W9UZJ7</accession>
<keyword evidence="2" id="KW-1185">Reference proteome</keyword>
<sequence length="80" mass="9265">MIAPVGRNSRIRMVSDWPHPSFTGAFLPNTREISDEGFIADWSTPHLARALPQMSRESYNAIARRLVWISGRKREAWWLV</sequence>
<comment type="caution">
    <text evidence="1">The sequence shown here is derived from an EMBL/GenBank/DDBJ whole genome shotgun (WGS) entry which is preliminary data.</text>
</comment>
<dbReference type="PATRIC" id="fig|1229521.3.peg.10"/>
<dbReference type="PANTHER" id="PTHR30092">
    <property type="entry name" value="INNER MEMBRANE PROTEIN CRED"/>
    <property type="match status" value="1"/>
</dbReference>
<reference evidence="1 2" key="2">
    <citation type="journal article" date="2015" name="Syst. Appl. Microbiol.">
        <title>Nitrincola nitratireducens sp. nov. isolated from a haloalkaline crater lake.</title>
        <authorList>
            <person name="Singh A."/>
            <person name="Vaidya B."/>
            <person name="Tanuku N.R."/>
            <person name="Pinnaka A.K."/>
        </authorList>
    </citation>
    <scope>NUCLEOTIDE SEQUENCE [LARGE SCALE GENOMIC DNA]</scope>
    <source>
        <strain evidence="1 2">AK23</strain>
    </source>
</reference>
<evidence type="ECO:0000313" key="2">
    <source>
        <dbReference type="Proteomes" id="UP000019464"/>
    </source>
</evidence>
<protein>
    <submittedName>
        <fullName evidence="1">Inner membrane protein CreD</fullName>
    </submittedName>
</protein>